<feature type="binding site" evidence="1">
    <location>
        <position position="713"/>
    </location>
    <ligand>
        <name>Zn(2+)</name>
        <dbReference type="ChEBI" id="CHEBI:29105"/>
    </ligand>
</feature>
<dbReference type="Pfam" id="PF00069">
    <property type="entry name" value="Pkinase"/>
    <property type="match status" value="1"/>
</dbReference>
<dbReference type="InterPro" id="IPR012341">
    <property type="entry name" value="6hp_glycosidase-like_sf"/>
</dbReference>
<dbReference type="Gene3D" id="3.30.200.20">
    <property type="entry name" value="Phosphorylase Kinase, domain 1"/>
    <property type="match status" value="1"/>
</dbReference>
<dbReference type="GO" id="GO:0004672">
    <property type="term" value="F:protein kinase activity"/>
    <property type="evidence" value="ECO:0007669"/>
    <property type="project" value="InterPro"/>
</dbReference>
<gene>
    <name evidence="3" type="ORF">KDK_49550</name>
</gene>
<reference evidence="4" key="1">
    <citation type="submission" date="2018-12" db="EMBL/GenBank/DDBJ databases">
        <title>Tengunoibacter tsumagoiensis gen. nov., sp. nov., Dictyobacter kobayashii sp. nov., D. alpinus sp. nov., and D. joshuensis sp. nov. and description of Dictyobacteraceae fam. nov. within the order Ktedonobacterales isolated from Tengu-no-mugimeshi.</title>
        <authorList>
            <person name="Wang C.M."/>
            <person name="Zheng Y."/>
            <person name="Sakai Y."/>
            <person name="Toyoda A."/>
            <person name="Minakuchi Y."/>
            <person name="Abe K."/>
            <person name="Yokota A."/>
            <person name="Yabe S."/>
        </authorList>
    </citation>
    <scope>NUCLEOTIDE SEQUENCE [LARGE SCALE GENOMIC DNA]</scope>
    <source>
        <strain evidence="4">Uno11</strain>
    </source>
</reference>
<dbReference type="GO" id="GO:0031179">
    <property type="term" value="P:peptide modification"/>
    <property type="evidence" value="ECO:0007669"/>
    <property type="project" value="InterPro"/>
</dbReference>
<feature type="domain" description="Protein kinase" evidence="2">
    <location>
        <begin position="117"/>
        <end position="392"/>
    </location>
</feature>
<dbReference type="PANTHER" id="PTHR12736:SF7">
    <property type="entry name" value="LANC-LIKE PROTEIN 3"/>
    <property type="match status" value="1"/>
</dbReference>
<dbReference type="GO" id="GO:0005886">
    <property type="term" value="C:plasma membrane"/>
    <property type="evidence" value="ECO:0007669"/>
    <property type="project" value="TreeGrafter"/>
</dbReference>
<sequence>MKLDAPLVLSPEVEIVPVRDLAPHIRAGLSAPGDDYALTRLRSRAPSRIIDQDSAALLTLFRTPTRLVDAVLAFADQHERDPEVTLEQAYPLLFKLWETRLLTASDSVATNEIESMLQVGSTVGDVRLLRCIQALEDTEVFLGCNAAGAYVAVKFCHPGHTHVMQAIKHEARMMRRIRGQRAPMVLGQTPIDGGLALMSEWISGLDIANAAEGIRGRREPRHEEHLLALCIEVVNAFAEVHASGVLHGDVHPRNILLEPSGRVRLIDFGLAQDIEQQAESSGARGGVAFYFDPQLAEALLRNKHAPLTAAGEQYSVASLLYHLWTGAHYVDWKLERNEMLHQIIAEEPMPFATRRIPPWSALEQTLRRALHKRPECRFESMEAFAQALRELLPAAQMRTQQAMERGNEHAYEEDVLQRVLSRYEIGAAGLHEGLVNAPFASINYGAAGIAYALYRIAQRRGDAHLLALADIWIQKAYALSSHEQAFHNPDLGVEPQVTGEVSLFHSLSGLHCVRALVSMAFGDRNGSHLAMHAFVAHSQRPCESADATLGIASLLIGCAELVEAFPIEWHSSLEMIRSRGAELADELFQMLASSTIDTSTSMPSLGIAHGWAGILFALLRWSRATKAEPQSIIAEKLHELASLAEPHGGGLWWPVHNATRPPRFMDSWCNGTAGYALLFALAYDVLHEAYFAELVQHAAECAWVTDTRLGSLCCGLAGIGYACLAAYRVTGSQRWLERARTVTRRAAVDTSEHFFLDSLYKGAVGVAVLTEDLKHPLTAAMPLFESIIHDWGKE</sequence>
<evidence type="ECO:0000313" key="4">
    <source>
        <dbReference type="Proteomes" id="UP000287188"/>
    </source>
</evidence>
<dbReference type="PANTHER" id="PTHR12736">
    <property type="entry name" value="LANC-LIKE PROTEIN"/>
    <property type="match status" value="1"/>
</dbReference>
<dbReference type="SUPFAM" id="SSF56112">
    <property type="entry name" value="Protein kinase-like (PK-like)"/>
    <property type="match status" value="1"/>
</dbReference>
<dbReference type="Gene3D" id="1.50.10.10">
    <property type="match status" value="1"/>
</dbReference>
<keyword evidence="1" id="KW-0479">Metal-binding</keyword>
<dbReference type="AlphaFoldDB" id="A0A402AQ44"/>
<keyword evidence="4" id="KW-1185">Reference proteome</keyword>
<dbReference type="GO" id="GO:0005524">
    <property type="term" value="F:ATP binding"/>
    <property type="evidence" value="ECO:0007669"/>
    <property type="project" value="InterPro"/>
</dbReference>
<dbReference type="SUPFAM" id="SSF158745">
    <property type="entry name" value="LanC-like"/>
    <property type="match status" value="1"/>
</dbReference>
<dbReference type="GO" id="GO:0046872">
    <property type="term" value="F:metal ion binding"/>
    <property type="evidence" value="ECO:0007669"/>
    <property type="project" value="UniProtKB-KW"/>
</dbReference>
<accession>A0A402AQ44</accession>
<comment type="caution">
    <text evidence="3">The sequence shown here is derived from an EMBL/GenBank/DDBJ whole genome shotgun (WGS) entry which is preliminary data.</text>
</comment>
<protein>
    <recommendedName>
        <fullName evidence="2">Protein kinase domain-containing protein</fullName>
    </recommendedName>
</protein>
<feature type="binding site" evidence="1">
    <location>
        <position position="669"/>
    </location>
    <ligand>
        <name>Zn(2+)</name>
        <dbReference type="ChEBI" id="CHEBI:29105"/>
    </ligand>
</feature>
<dbReference type="InterPro" id="IPR000719">
    <property type="entry name" value="Prot_kinase_dom"/>
</dbReference>
<dbReference type="SMART" id="SM00220">
    <property type="entry name" value="S_TKc"/>
    <property type="match status" value="1"/>
</dbReference>
<organism evidence="3 4">
    <name type="scientific">Dictyobacter kobayashii</name>
    <dbReference type="NCBI Taxonomy" id="2014872"/>
    <lineage>
        <taxon>Bacteria</taxon>
        <taxon>Bacillati</taxon>
        <taxon>Chloroflexota</taxon>
        <taxon>Ktedonobacteria</taxon>
        <taxon>Ktedonobacterales</taxon>
        <taxon>Dictyobacteraceae</taxon>
        <taxon>Dictyobacter</taxon>
    </lineage>
</organism>
<dbReference type="PROSITE" id="PS50011">
    <property type="entry name" value="PROTEIN_KINASE_DOM"/>
    <property type="match status" value="1"/>
</dbReference>
<evidence type="ECO:0000313" key="3">
    <source>
        <dbReference type="EMBL" id="GCE21155.1"/>
    </source>
</evidence>
<name>A0A402AQ44_9CHLR</name>
<keyword evidence="1" id="KW-0862">Zinc</keyword>
<evidence type="ECO:0000259" key="2">
    <source>
        <dbReference type="PROSITE" id="PS50011"/>
    </source>
</evidence>
<dbReference type="GO" id="GO:0005975">
    <property type="term" value="P:carbohydrate metabolic process"/>
    <property type="evidence" value="ECO:0007669"/>
    <property type="project" value="InterPro"/>
</dbReference>
<dbReference type="Pfam" id="PF05147">
    <property type="entry name" value="LANC_like"/>
    <property type="match status" value="1"/>
</dbReference>
<dbReference type="SMART" id="SM01260">
    <property type="entry name" value="LANC_like"/>
    <property type="match status" value="1"/>
</dbReference>
<dbReference type="InterPro" id="IPR011009">
    <property type="entry name" value="Kinase-like_dom_sf"/>
</dbReference>
<dbReference type="OrthoDB" id="135318at2"/>
<dbReference type="PRINTS" id="PR01950">
    <property type="entry name" value="LANCSUPER"/>
</dbReference>
<dbReference type="EMBL" id="BIFS01000001">
    <property type="protein sequence ID" value="GCE21155.1"/>
    <property type="molecule type" value="Genomic_DNA"/>
</dbReference>
<proteinExistence type="predicted"/>
<dbReference type="RefSeq" id="WP_126552697.1">
    <property type="nucleotide sequence ID" value="NZ_BIFS01000001.1"/>
</dbReference>
<dbReference type="Gene3D" id="1.10.510.10">
    <property type="entry name" value="Transferase(Phosphotransferase) domain 1"/>
    <property type="match status" value="1"/>
</dbReference>
<dbReference type="InterPro" id="IPR007822">
    <property type="entry name" value="LANC-like"/>
</dbReference>
<dbReference type="Proteomes" id="UP000287188">
    <property type="component" value="Unassembled WGS sequence"/>
</dbReference>
<evidence type="ECO:0000256" key="1">
    <source>
        <dbReference type="PIRSR" id="PIRSR607822-1"/>
    </source>
</evidence>